<evidence type="ECO:0000313" key="4">
    <source>
        <dbReference type="Proteomes" id="UP000305948"/>
    </source>
</evidence>
<evidence type="ECO:0000313" key="2">
    <source>
        <dbReference type="EMBL" id="TFK47233.1"/>
    </source>
</evidence>
<proteinExistence type="predicted"/>
<accession>A0A5C3MPM9</accession>
<organism evidence="3 4">
    <name type="scientific">Heliocybe sulcata</name>
    <dbReference type="NCBI Taxonomy" id="5364"/>
    <lineage>
        <taxon>Eukaryota</taxon>
        <taxon>Fungi</taxon>
        <taxon>Dikarya</taxon>
        <taxon>Basidiomycota</taxon>
        <taxon>Agaricomycotina</taxon>
        <taxon>Agaricomycetes</taxon>
        <taxon>Gloeophyllales</taxon>
        <taxon>Gloeophyllaceae</taxon>
        <taxon>Heliocybe</taxon>
    </lineage>
</organism>
<evidence type="ECO:0000313" key="3">
    <source>
        <dbReference type="EMBL" id="TFK47244.1"/>
    </source>
</evidence>
<dbReference type="Proteomes" id="UP000305948">
    <property type="component" value="Unassembled WGS sequence"/>
</dbReference>
<protein>
    <submittedName>
        <fullName evidence="3">Uncharacterized protein</fullName>
    </submittedName>
</protein>
<dbReference type="AlphaFoldDB" id="A0A5C3MPM9"/>
<sequence length="254" mass="28696">MPTWLEMRTAMRGVSKFPRRTPEEIRALVEPAAQRMFGYMQAQISSVMFLAQDAPRRDAMLREHQVKCSAAGIIDAPVISDDQDPYALLAIYDDALSVGAHTFKEHFDRMHHAFAATMIFLEVKVTEWSRDKAVWTAFNKRWNFMHDQWLNPDSPPPHGVTGTPPPPPHPPMPNNARTMTDDEVTALITQPLALSSMLFCSLPGGEESGMFTIEVTIHRGSYRYGIHYDDCDATIPVEPEELRSLLLDSHCMNV</sequence>
<feature type="compositionally biased region" description="Pro residues" evidence="1">
    <location>
        <begin position="153"/>
        <end position="173"/>
    </location>
</feature>
<evidence type="ECO:0000256" key="1">
    <source>
        <dbReference type="SAM" id="MobiDB-lite"/>
    </source>
</evidence>
<keyword evidence="4" id="KW-1185">Reference proteome</keyword>
<dbReference type="EMBL" id="ML213525">
    <property type="protein sequence ID" value="TFK47244.1"/>
    <property type="molecule type" value="Genomic_DNA"/>
</dbReference>
<dbReference type="OrthoDB" id="3311939at2759"/>
<feature type="region of interest" description="Disordered" evidence="1">
    <location>
        <begin position="153"/>
        <end position="177"/>
    </location>
</feature>
<name>A0A5C3MPM9_9AGAM</name>
<gene>
    <name evidence="3" type="ORF">OE88DRAFT_1666614</name>
    <name evidence="2" type="ORF">OE88DRAFT_1728687</name>
</gene>
<dbReference type="EMBL" id="ML213525">
    <property type="protein sequence ID" value="TFK47233.1"/>
    <property type="molecule type" value="Genomic_DNA"/>
</dbReference>
<reference evidence="3 4" key="1">
    <citation type="journal article" date="2019" name="Nat. Ecol. Evol.">
        <title>Megaphylogeny resolves global patterns of mushroom evolution.</title>
        <authorList>
            <person name="Varga T."/>
            <person name="Krizsan K."/>
            <person name="Foldi C."/>
            <person name="Dima B."/>
            <person name="Sanchez-Garcia M."/>
            <person name="Sanchez-Ramirez S."/>
            <person name="Szollosi G.J."/>
            <person name="Szarkandi J.G."/>
            <person name="Papp V."/>
            <person name="Albert L."/>
            <person name="Andreopoulos W."/>
            <person name="Angelini C."/>
            <person name="Antonin V."/>
            <person name="Barry K.W."/>
            <person name="Bougher N.L."/>
            <person name="Buchanan P."/>
            <person name="Buyck B."/>
            <person name="Bense V."/>
            <person name="Catcheside P."/>
            <person name="Chovatia M."/>
            <person name="Cooper J."/>
            <person name="Damon W."/>
            <person name="Desjardin D."/>
            <person name="Finy P."/>
            <person name="Geml J."/>
            <person name="Haridas S."/>
            <person name="Hughes K."/>
            <person name="Justo A."/>
            <person name="Karasinski D."/>
            <person name="Kautmanova I."/>
            <person name="Kiss B."/>
            <person name="Kocsube S."/>
            <person name="Kotiranta H."/>
            <person name="LaButti K.M."/>
            <person name="Lechner B.E."/>
            <person name="Liimatainen K."/>
            <person name="Lipzen A."/>
            <person name="Lukacs Z."/>
            <person name="Mihaltcheva S."/>
            <person name="Morgado L.N."/>
            <person name="Niskanen T."/>
            <person name="Noordeloos M.E."/>
            <person name="Ohm R.A."/>
            <person name="Ortiz-Santana B."/>
            <person name="Ovrebo C."/>
            <person name="Racz N."/>
            <person name="Riley R."/>
            <person name="Savchenko A."/>
            <person name="Shiryaev A."/>
            <person name="Soop K."/>
            <person name="Spirin V."/>
            <person name="Szebenyi C."/>
            <person name="Tomsovsky M."/>
            <person name="Tulloss R.E."/>
            <person name="Uehling J."/>
            <person name="Grigoriev I.V."/>
            <person name="Vagvolgyi C."/>
            <person name="Papp T."/>
            <person name="Martin F.M."/>
            <person name="Miettinen O."/>
            <person name="Hibbett D.S."/>
            <person name="Nagy L.G."/>
        </authorList>
    </citation>
    <scope>NUCLEOTIDE SEQUENCE [LARGE SCALE GENOMIC DNA]</scope>
    <source>
        <strain evidence="3 4">OMC1185</strain>
    </source>
</reference>